<sequence>MWITRFQLFLVLSFLCFNWSHGVEKDITVECLESRATTINVGGVIANCASYGLTRTSTVGPWLFQMADVLQAVNVSYNHIKRVSRFPLLPRVLTLTLRHNSIREIEPLAFTGLENLQNLDLSFNRIDGESLRGVLVGKKAPERYEPLPIRVLLLGHNDISTLDLDTFYHLQYLRELHLDHNPLVINETFSQALRQLPELKILNLAEAGLTSLPTDAFSGLRLTNLLLNGNEFTQVPDLSAVGGTLRLLNINQNPISQLDASSFAGIRSVREIVASGMQKLSTIKSGTFSGLENIRVISCSYNPELVNVEEGAFWDNTAKHFTLQELYLNNNALPRIKKTLLPWIKMSKVTLDGNRWVCDCRLHWLANYLRNRNSTVDRLTEVKCWDPIWLNGTEMIFWNTDLVNRHENYPCMVELEEKRQEQELERIKKISSETAEGSVKYYHLIAIIGIIAFVILVGSVIAFNKYRNYRPIYNVEKMSSPMHNEMKSMTGTLAEKSHLVR</sequence>
<dbReference type="Pfam" id="PF13306">
    <property type="entry name" value="LRR_5"/>
    <property type="match status" value="1"/>
</dbReference>
<evidence type="ECO:0000256" key="2">
    <source>
        <dbReference type="ARBA" id="ARBA00022737"/>
    </source>
</evidence>
<dbReference type="SMART" id="SM00369">
    <property type="entry name" value="LRR_TYP"/>
    <property type="match status" value="6"/>
</dbReference>
<keyword evidence="3" id="KW-1133">Transmembrane helix</keyword>
<feature type="transmembrane region" description="Helical" evidence="3">
    <location>
        <begin position="441"/>
        <end position="463"/>
    </location>
</feature>
<evidence type="ECO:0000256" key="3">
    <source>
        <dbReference type="SAM" id="Phobius"/>
    </source>
</evidence>
<evidence type="ECO:0000256" key="1">
    <source>
        <dbReference type="ARBA" id="ARBA00022614"/>
    </source>
</evidence>
<dbReference type="Gene3D" id="3.80.10.10">
    <property type="entry name" value="Ribonuclease Inhibitor"/>
    <property type="match status" value="2"/>
</dbReference>
<feature type="chain" id="PRO_5008587495" description="LRRCT domain-containing protein" evidence="4">
    <location>
        <begin position="23"/>
        <end position="501"/>
    </location>
</feature>
<dbReference type="PANTHER" id="PTHR24366:SF96">
    <property type="entry name" value="LEUCINE RICH REPEAT CONTAINING 53"/>
    <property type="match status" value="1"/>
</dbReference>
<dbReference type="SUPFAM" id="SSF52058">
    <property type="entry name" value="L domain-like"/>
    <property type="match status" value="1"/>
</dbReference>
<dbReference type="InterPro" id="IPR026906">
    <property type="entry name" value="LRR_5"/>
</dbReference>
<dbReference type="InterPro" id="IPR003591">
    <property type="entry name" value="Leu-rich_rpt_typical-subtyp"/>
</dbReference>
<accession>A0A1B6LLP3</accession>
<dbReference type="Pfam" id="PF13855">
    <property type="entry name" value="LRR_8"/>
    <property type="match status" value="1"/>
</dbReference>
<keyword evidence="2" id="KW-0677">Repeat</keyword>
<organism evidence="5">
    <name type="scientific">Graphocephala atropunctata</name>
    <dbReference type="NCBI Taxonomy" id="36148"/>
    <lineage>
        <taxon>Eukaryota</taxon>
        <taxon>Metazoa</taxon>
        <taxon>Ecdysozoa</taxon>
        <taxon>Arthropoda</taxon>
        <taxon>Hexapoda</taxon>
        <taxon>Insecta</taxon>
        <taxon>Pterygota</taxon>
        <taxon>Neoptera</taxon>
        <taxon>Paraneoptera</taxon>
        <taxon>Hemiptera</taxon>
        <taxon>Auchenorrhyncha</taxon>
        <taxon>Membracoidea</taxon>
        <taxon>Cicadellidae</taxon>
        <taxon>Cicadellinae</taxon>
        <taxon>Cicadellini</taxon>
        <taxon>Graphocephala</taxon>
    </lineage>
</organism>
<gene>
    <name evidence="5" type="ORF">g.38965</name>
</gene>
<dbReference type="InterPro" id="IPR032675">
    <property type="entry name" value="LRR_dom_sf"/>
</dbReference>
<proteinExistence type="predicted"/>
<keyword evidence="4" id="KW-0732">Signal</keyword>
<feature type="signal peptide" evidence="4">
    <location>
        <begin position="1"/>
        <end position="22"/>
    </location>
</feature>
<evidence type="ECO:0000256" key="4">
    <source>
        <dbReference type="SAM" id="SignalP"/>
    </source>
</evidence>
<name>A0A1B6LLP3_9HEMI</name>
<evidence type="ECO:0008006" key="6">
    <source>
        <dbReference type="Google" id="ProtNLM"/>
    </source>
</evidence>
<keyword evidence="1" id="KW-0433">Leucine-rich repeat</keyword>
<dbReference type="InterPro" id="IPR001611">
    <property type="entry name" value="Leu-rich_rpt"/>
</dbReference>
<reference evidence="5" key="1">
    <citation type="submission" date="2015-11" db="EMBL/GenBank/DDBJ databases">
        <title>De novo transcriptome assembly of four potential Pierce s Disease insect vectors from Arizona vineyards.</title>
        <authorList>
            <person name="Tassone E.E."/>
        </authorList>
    </citation>
    <scope>NUCLEOTIDE SEQUENCE</scope>
</reference>
<keyword evidence="3" id="KW-0472">Membrane</keyword>
<dbReference type="PANTHER" id="PTHR24366">
    <property type="entry name" value="IG(IMMUNOGLOBULIN) AND LRR(LEUCINE RICH REPEAT) DOMAINS"/>
    <property type="match status" value="1"/>
</dbReference>
<keyword evidence="3" id="KW-0812">Transmembrane</keyword>
<protein>
    <recommendedName>
        <fullName evidence="6">LRRCT domain-containing protein</fullName>
    </recommendedName>
</protein>
<dbReference type="AlphaFoldDB" id="A0A1B6LLP3"/>
<evidence type="ECO:0000313" key="5">
    <source>
        <dbReference type="EMBL" id="JAT24489.1"/>
    </source>
</evidence>
<dbReference type="EMBL" id="GEBQ01015488">
    <property type="protein sequence ID" value="JAT24489.1"/>
    <property type="molecule type" value="Transcribed_RNA"/>
</dbReference>